<gene>
    <name evidence="2" type="ORF">SCUD_LOCUS15538</name>
</gene>
<dbReference type="Proteomes" id="UP000279833">
    <property type="component" value="Unassembled WGS sequence"/>
</dbReference>
<evidence type="ECO:0000313" key="3">
    <source>
        <dbReference type="Proteomes" id="UP000279833"/>
    </source>
</evidence>
<name>A0A183KKH7_9TREM</name>
<evidence type="ECO:0000256" key="1">
    <source>
        <dbReference type="SAM" id="MobiDB-lite"/>
    </source>
</evidence>
<feature type="region of interest" description="Disordered" evidence="1">
    <location>
        <begin position="1"/>
        <end position="37"/>
    </location>
</feature>
<protein>
    <submittedName>
        <fullName evidence="2 4">Uncharacterized protein</fullName>
    </submittedName>
</protein>
<evidence type="ECO:0000313" key="4">
    <source>
        <dbReference type="WBParaSite" id="SCUD_0001554101-mRNA-1"/>
    </source>
</evidence>
<feature type="compositionally biased region" description="Basic and acidic residues" evidence="1">
    <location>
        <begin position="8"/>
        <end position="18"/>
    </location>
</feature>
<organism evidence="4">
    <name type="scientific">Schistosoma curassoni</name>
    <dbReference type="NCBI Taxonomy" id="6186"/>
    <lineage>
        <taxon>Eukaryota</taxon>
        <taxon>Metazoa</taxon>
        <taxon>Spiralia</taxon>
        <taxon>Lophotrochozoa</taxon>
        <taxon>Platyhelminthes</taxon>
        <taxon>Trematoda</taxon>
        <taxon>Digenea</taxon>
        <taxon>Strigeidida</taxon>
        <taxon>Schistosomatoidea</taxon>
        <taxon>Schistosomatidae</taxon>
        <taxon>Schistosoma</taxon>
    </lineage>
</organism>
<keyword evidence="3" id="KW-1185">Reference proteome</keyword>
<dbReference type="AlphaFoldDB" id="A0A183KKH7"/>
<dbReference type="WBParaSite" id="SCUD_0001554101-mRNA-1">
    <property type="protein sequence ID" value="SCUD_0001554101-mRNA-1"/>
    <property type="gene ID" value="SCUD_0001554101"/>
</dbReference>
<reference evidence="2 3" key="2">
    <citation type="submission" date="2018-11" db="EMBL/GenBank/DDBJ databases">
        <authorList>
            <consortium name="Pathogen Informatics"/>
        </authorList>
    </citation>
    <scope>NUCLEOTIDE SEQUENCE [LARGE SCALE GENOMIC DNA]</scope>
    <source>
        <strain evidence="2">Dakar</strain>
        <strain evidence="3">Dakar, Senegal</strain>
    </source>
</reference>
<sequence length="105" mass="12030">MNKVSKGQLKEKSEKNESNDVQNNSETILPMDCNQDHSSDMIEINESQSESIKPVKYQVLNEMNPNLSLLINNWINQIDNTDHMPLRSQNRISFTLGQIALSIKK</sequence>
<dbReference type="STRING" id="6186.A0A183KKH7"/>
<proteinExistence type="predicted"/>
<accession>A0A183KKH7</accession>
<dbReference type="EMBL" id="UZAK01037710">
    <property type="protein sequence ID" value="VDP59487.1"/>
    <property type="molecule type" value="Genomic_DNA"/>
</dbReference>
<evidence type="ECO:0000313" key="2">
    <source>
        <dbReference type="EMBL" id="VDP59487.1"/>
    </source>
</evidence>
<reference evidence="4" key="1">
    <citation type="submission" date="2016-06" db="UniProtKB">
        <authorList>
            <consortium name="WormBaseParasite"/>
        </authorList>
    </citation>
    <scope>IDENTIFICATION</scope>
</reference>